<keyword evidence="4" id="KW-0408">Iron</keyword>
<dbReference type="InterPro" id="IPR002888">
    <property type="entry name" value="2Fe-2S-bd"/>
</dbReference>
<dbReference type="EMBL" id="JBBKAM010000004">
    <property type="protein sequence ID" value="MEJ8645753.1"/>
    <property type="molecule type" value="Genomic_DNA"/>
</dbReference>
<evidence type="ECO:0000256" key="4">
    <source>
        <dbReference type="ARBA" id="ARBA00023004"/>
    </source>
</evidence>
<evidence type="ECO:0000256" key="3">
    <source>
        <dbReference type="ARBA" id="ARBA00023002"/>
    </source>
</evidence>
<evidence type="ECO:0000256" key="1">
    <source>
        <dbReference type="ARBA" id="ARBA00022714"/>
    </source>
</evidence>
<evidence type="ECO:0000256" key="2">
    <source>
        <dbReference type="ARBA" id="ARBA00022723"/>
    </source>
</evidence>
<dbReference type="InterPro" id="IPR036884">
    <property type="entry name" value="2Fe-2S-bd_dom_sf"/>
</dbReference>
<reference evidence="8 9" key="1">
    <citation type="submission" date="2024-03" db="EMBL/GenBank/DDBJ databases">
        <title>Novel Streptomyces species of biotechnological and ecological value are a feature of Machair soil.</title>
        <authorList>
            <person name="Prole J.R."/>
            <person name="Goodfellow M."/>
            <person name="Allenby N."/>
            <person name="Ward A.C."/>
        </authorList>
    </citation>
    <scope>NUCLEOTIDE SEQUENCE [LARGE SCALE GENOMIC DNA]</scope>
    <source>
        <strain evidence="8 9">MS1.HAVA.3</strain>
    </source>
</reference>
<comment type="caution">
    <text evidence="8">The sequence shown here is derived from an EMBL/GenBank/DDBJ whole genome shotgun (WGS) entry which is preliminary data.</text>
</comment>
<dbReference type="InterPro" id="IPR006058">
    <property type="entry name" value="2Fe2S_fd_BS"/>
</dbReference>
<keyword evidence="1" id="KW-0001">2Fe-2S</keyword>
<dbReference type="PANTHER" id="PTHR44379:SF5">
    <property type="entry name" value="OXIDOREDUCTASE WITH IRON-SULFUR SUBUNIT"/>
    <property type="match status" value="1"/>
</dbReference>
<feature type="domain" description="2Fe-2S ferredoxin-type" evidence="7">
    <location>
        <begin position="1"/>
        <end position="75"/>
    </location>
</feature>
<dbReference type="Pfam" id="PF01799">
    <property type="entry name" value="Fer2_2"/>
    <property type="match status" value="1"/>
</dbReference>
<keyword evidence="3" id="KW-0560">Oxidoreductase</keyword>
<evidence type="ECO:0000313" key="8">
    <source>
        <dbReference type="EMBL" id="MEJ8645753.1"/>
    </source>
</evidence>
<name>A0ABU8UCX7_9ACTN</name>
<dbReference type="InterPro" id="IPR001041">
    <property type="entry name" value="2Fe-2S_ferredoxin-type"/>
</dbReference>
<keyword evidence="5" id="KW-0411">Iron-sulfur</keyword>
<gene>
    <name evidence="8" type="ORF">WKI68_40145</name>
</gene>
<sequence length="192" mass="20162">MEFEINGARRTVEVDDDPAAVEVVRDRLGLTGTKLVCSGGVCGACTIQVDGEPRVSCLTPAVVLAGRRVTTVEGLSGHPVMRAFAGEDALQCGYCTPGFVVEAAAFLERWRAAHGRTRPGREVIADALAGHLCRCGAYEGIFRAVAAACAGDYDTEPTGREAPAVPRAEAPEKADGSARYTTDLRPEGLLEG</sequence>
<feature type="region of interest" description="Disordered" evidence="6">
    <location>
        <begin position="156"/>
        <end position="192"/>
    </location>
</feature>
<dbReference type="Pfam" id="PF00111">
    <property type="entry name" value="Fer2"/>
    <property type="match status" value="1"/>
</dbReference>
<organism evidence="8 9">
    <name type="scientific">Streptomyces caledonius</name>
    <dbReference type="NCBI Taxonomy" id="3134107"/>
    <lineage>
        <taxon>Bacteria</taxon>
        <taxon>Bacillati</taxon>
        <taxon>Actinomycetota</taxon>
        <taxon>Actinomycetes</taxon>
        <taxon>Kitasatosporales</taxon>
        <taxon>Streptomycetaceae</taxon>
        <taxon>Streptomyces</taxon>
    </lineage>
</organism>
<dbReference type="Proteomes" id="UP001382904">
    <property type="component" value="Unassembled WGS sequence"/>
</dbReference>
<evidence type="ECO:0000256" key="6">
    <source>
        <dbReference type="SAM" id="MobiDB-lite"/>
    </source>
</evidence>
<dbReference type="InterPro" id="IPR012675">
    <property type="entry name" value="Beta-grasp_dom_sf"/>
</dbReference>
<dbReference type="InterPro" id="IPR051452">
    <property type="entry name" value="Diverse_Oxidoreductases"/>
</dbReference>
<dbReference type="SUPFAM" id="SSF47741">
    <property type="entry name" value="CO dehydrogenase ISP C-domain like"/>
    <property type="match status" value="1"/>
</dbReference>
<keyword evidence="2" id="KW-0479">Metal-binding</keyword>
<dbReference type="PANTHER" id="PTHR44379">
    <property type="entry name" value="OXIDOREDUCTASE WITH IRON-SULFUR SUBUNIT"/>
    <property type="match status" value="1"/>
</dbReference>
<dbReference type="InterPro" id="IPR036010">
    <property type="entry name" value="2Fe-2S_ferredoxin-like_sf"/>
</dbReference>
<dbReference type="Gene3D" id="3.10.20.30">
    <property type="match status" value="1"/>
</dbReference>
<evidence type="ECO:0000259" key="7">
    <source>
        <dbReference type="PROSITE" id="PS51085"/>
    </source>
</evidence>
<dbReference type="SUPFAM" id="SSF54292">
    <property type="entry name" value="2Fe-2S ferredoxin-like"/>
    <property type="match status" value="1"/>
</dbReference>
<accession>A0ABU8UCX7</accession>
<dbReference type="PROSITE" id="PS51085">
    <property type="entry name" value="2FE2S_FER_2"/>
    <property type="match status" value="1"/>
</dbReference>
<evidence type="ECO:0000313" key="9">
    <source>
        <dbReference type="Proteomes" id="UP001382904"/>
    </source>
</evidence>
<dbReference type="Gene3D" id="1.10.150.120">
    <property type="entry name" value="[2Fe-2S]-binding domain"/>
    <property type="match status" value="1"/>
</dbReference>
<dbReference type="PROSITE" id="PS00197">
    <property type="entry name" value="2FE2S_FER_1"/>
    <property type="match status" value="1"/>
</dbReference>
<feature type="compositionally biased region" description="Basic and acidic residues" evidence="6">
    <location>
        <begin position="169"/>
        <end position="192"/>
    </location>
</feature>
<keyword evidence="9" id="KW-1185">Reference proteome</keyword>
<protein>
    <submittedName>
        <fullName evidence="8">(2Fe-2S)-binding protein</fullName>
    </submittedName>
</protein>
<proteinExistence type="predicted"/>
<evidence type="ECO:0000256" key="5">
    <source>
        <dbReference type="ARBA" id="ARBA00023014"/>
    </source>
</evidence>